<comment type="caution">
    <text evidence="4">The sequence shown here is derived from an EMBL/GenBank/DDBJ whole genome shotgun (WGS) entry which is preliminary data.</text>
</comment>
<gene>
    <name evidence="4" type="ORF">F8O04_12725</name>
</gene>
<dbReference type="SUPFAM" id="SSF53822">
    <property type="entry name" value="Periplasmic binding protein-like I"/>
    <property type="match status" value="1"/>
</dbReference>
<dbReference type="InterPro" id="IPR050555">
    <property type="entry name" value="Bact_Solute-Bind_Prot2"/>
</dbReference>
<feature type="domain" description="Periplasmic binding protein" evidence="3">
    <location>
        <begin position="68"/>
        <end position="313"/>
    </location>
</feature>
<reference evidence="4 5" key="1">
    <citation type="submission" date="2019-09" db="EMBL/GenBank/DDBJ databases">
        <title>Phylogeny of genus Pseudoclavibacter and closely related genus.</title>
        <authorList>
            <person name="Li Y."/>
        </authorList>
    </citation>
    <scope>NUCLEOTIDE SEQUENCE [LARGE SCALE GENOMIC DNA]</scope>
    <source>
        <strain evidence="4 5">EGI 60007</strain>
    </source>
</reference>
<accession>A0A6H9WPM4</accession>
<comment type="subcellular location">
    <subcellularLocation>
        <location evidence="1">Cell envelope</location>
    </subcellularLocation>
</comment>
<protein>
    <submittedName>
        <fullName evidence="4">Sugar ABC transporter substrate-binding protein</fullName>
    </submittedName>
</protein>
<dbReference type="AlphaFoldDB" id="A0A6H9WPM4"/>
<dbReference type="PANTHER" id="PTHR30036:SF7">
    <property type="entry name" value="ABC TRANSPORTER PERIPLASMIC-BINDING PROTEIN YPHF"/>
    <property type="match status" value="1"/>
</dbReference>
<keyword evidence="5" id="KW-1185">Reference proteome</keyword>
<dbReference type="GO" id="GO:0030246">
    <property type="term" value="F:carbohydrate binding"/>
    <property type="evidence" value="ECO:0007669"/>
    <property type="project" value="TreeGrafter"/>
</dbReference>
<dbReference type="InterPro" id="IPR028082">
    <property type="entry name" value="Peripla_BP_I"/>
</dbReference>
<comment type="similarity">
    <text evidence="2">Belongs to the bacterial solute-binding protein 2 family.</text>
</comment>
<dbReference type="GO" id="GO:0030288">
    <property type="term" value="C:outer membrane-bounded periplasmic space"/>
    <property type="evidence" value="ECO:0007669"/>
    <property type="project" value="TreeGrafter"/>
</dbReference>
<sequence>MRSSRSRESDHEVVEGAHHVKKITKLFAGLGAAALAFTIAACSSTGGAQGGDEGDDAVAPGTESGLTIALVTHSAPGDTFWDIVRRGAEDAAAIYGVNLLYGNDPDGAQQAQLVQQYVDQGVDGIAVSLAKPEAMSSSVEQAVSADIPVVSVNSGADAWQDLGVLAHFGQDELVAGEAVGDRLAQEGRTHPVCVIHEQGNVGHEARCQGITNKVPGTELLYVQGSDMTQVESTVTAKLQSTPDADVIVGLGAPFALTIAQVAEGLGSEIDVVSFDLNGDVAGAVSDGGISFAVDQQPYLQGYLAVESLVLHHDGGFVVGGGQAVLTGPAMVDETNIDDVLAYAEAGKR</sequence>
<organism evidence="4 5">
    <name type="scientific">Pseudoclavibacter endophyticus</name>
    <dbReference type="NCBI Taxonomy" id="1778590"/>
    <lineage>
        <taxon>Bacteria</taxon>
        <taxon>Bacillati</taxon>
        <taxon>Actinomycetota</taxon>
        <taxon>Actinomycetes</taxon>
        <taxon>Micrococcales</taxon>
        <taxon>Microbacteriaceae</taxon>
        <taxon>Pseudoclavibacter</taxon>
    </lineage>
</organism>
<dbReference type="OrthoDB" id="257716at2"/>
<proteinExistence type="inferred from homology"/>
<evidence type="ECO:0000259" key="3">
    <source>
        <dbReference type="Pfam" id="PF13407"/>
    </source>
</evidence>
<dbReference type="PANTHER" id="PTHR30036">
    <property type="entry name" value="D-XYLOSE-BINDING PERIPLASMIC PROTEIN"/>
    <property type="match status" value="1"/>
</dbReference>
<evidence type="ECO:0000313" key="4">
    <source>
        <dbReference type="EMBL" id="KAB1647875.1"/>
    </source>
</evidence>
<evidence type="ECO:0000256" key="2">
    <source>
        <dbReference type="ARBA" id="ARBA00007639"/>
    </source>
</evidence>
<dbReference type="EMBL" id="WBJY01000003">
    <property type="protein sequence ID" value="KAB1647875.1"/>
    <property type="molecule type" value="Genomic_DNA"/>
</dbReference>
<dbReference type="InterPro" id="IPR025997">
    <property type="entry name" value="SBP_2_dom"/>
</dbReference>
<dbReference type="Pfam" id="PF13407">
    <property type="entry name" value="Peripla_BP_4"/>
    <property type="match status" value="1"/>
</dbReference>
<evidence type="ECO:0000313" key="5">
    <source>
        <dbReference type="Proteomes" id="UP000431744"/>
    </source>
</evidence>
<name>A0A6H9WPM4_9MICO</name>
<dbReference type="Gene3D" id="3.40.50.2300">
    <property type="match status" value="2"/>
</dbReference>
<dbReference type="Proteomes" id="UP000431744">
    <property type="component" value="Unassembled WGS sequence"/>
</dbReference>
<evidence type="ECO:0000256" key="1">
    <source>
        <dbReference type="ARBA" id="ARBA00004196"/>
    </source>
</evidence>